<dbReference type="Pfam" id="PF01428">
    <property type="entry name" value="zf-AN1"/>
    <property type="match status" value="2"/>
</dbReference>
<dbReference type="EMBL" id="SJOL01009857">
    <property type="protein sequence ID" value="TGZ55165.1"/>
    <property type="molecule type" value="Genomic_DNA"/>
</dbReference>
<keyword evidence="1" id="KW-0479">Metal-binding</keyword>
<keyword evidence="4" id="KW-0862">Zinc</keyword>
<keyword evidence="2" id="KW-0677">Repeat</keyword>
<feature type="region of interest" description="Disordered" evidence="6">
    <location>
        <begin position="165"/>
        <end position="231"/>
    </location>
</feature>
<evidence type="ECO:0000256" key="3">
    <source>
        <dbReference type="ARBA" id="ARBA00022771"/>
    </source>
</evidence>
<reference evidence="8 9" key="1">
    <citation type="journal article" date="2019" name="BMC Genomics">
        <title>New insights from Opisthorchis felineus genome: update on genomics of the epidemiologically important liver flukes.</title>
        <authorList>
            <person name="Ershov N.I."/>
            <person name="Mordvinov V.A."/>
            <person name="Prokhortchouk E.B."/>
            <person name="Pakharukova M.Y."/>
            <person name="Gunbin K.V."/>
            <person name="Ustyantsev K."/>
            <person name="Genaev M.A."/>
            <person name="Blinov A.G."/>
            <person name="Mazur A."/>
            <person name="Boulygina E."/>
            <person name="Tsygankova S."/>
            <person name="Khrameeva E."/>
            <person name="Chekanov N."/>
            <person name="Fan G."/>
            <person name="Xiao A."/>
            <person name="Zhang H."/>
            <person name="Xu X."/>
            <person name="Yang H."/>
            <person name="Solovyev V."/>
            <person name="Lee S.M."/>
            <person name="Liu X."/>
            <person name="Afonnikov D.A."/>
            <person name="Skryabin K.G."/>
        </authorList>
    </citation>
    <scope>NUCLEOTIDE SEQUENCE [LARGE SCALE GENOMIC DNA]</scope>
    <source>
        <strain evidence="8">AK-0245</strain>
        <tissue evidence="8">Whole organism</tissue>
    </source>
</reference>
<keyword evidence="3 5" id="KW-0863">Zinc-finger</keyword>
<dbReference type="SUPFAM" id="SSF118310">
    <property type="entry name" value="AN1-like Zinc finger"/>
    <property type="match status" value="2"/>
</dbReference>
<dbReference type="STRING" id="147828.A0A4S2KY53"/>
<dbReference type="AlphaFoldDB" id="A0A4S2KY53"/>
<dbReference type="EMBL" id="SJOL01009857">
    <property type="protein sequence ID" value="TGZ55164.1"/>
    <property type="molecule type" value="Genomic_DNA"/>
</dbReference>
<comment type="caution">
    <text evidence="8">The sequence shown here is derived from an EMBL/GenBank/DDBJ whole genome shotgun (WGS) entry which is preliminary data.</text>
</comment>
<dbReference type="PANTHER" id="PTHR14677">
    <property type="entry name" value="ARSENITE INDUCUBLE RNA ASSOCIATED PROTEIN AIP-1-RELATED"/>
    <property type="match status" value="1"/>
</dbReference>
<dbReference type="EMBL" id="SJOL01009857">
    <property type="protein sequence ID" value="TGZ55163.1"/>
    <property type="molecule type" value="Genomic_DNA"/>
</dbReference>
<feature type="compositionally biased region" description="Basic and acidic residues" evidence="6">
    <location>
        <begin position="190"/>
        <end position="202"/>
    </location>
</feature>
<evidence type="ECO:0000256" key="1">
    <source>
        <dbReference type="ARBA" id="ARBA00022723"/>
    </source>
</evidence>
<evidence type="ECO:0000256" key="5">
    <source>
        <dbReference type="PROSITE-ProRule" id="PRU00449"/>
    </source>
</evidence>
<dbReference type="SMART" id="SM00154">
    <property type="entry name" value="ZnF_AN1"/>
    <property type="match status" value="2"/>
</dbReference>
<proteinExistence type="predicted"/>
<protein>
    <recommendedName>
        <fullName evidence="7">AN1-type domain-containing protein</fullName>
    </recommendedName>
</protein>
<dbReference type="GO" id="GO:0045047">
    <property type="term" value="P:protein targeting to ER"/>
    <property type="evidence" value="ECO:0007669"/>
    <property type="project" value="TreeGrafter"/>
</dbReference>
<dbReference type="PANTHER" id="PTHR14677:SF20">
    <property type="entry name" value="ZINC FINGER AN1-TYPE CONTAINING 2A-RELATED"/>
    <property type="match status" value="1"/>
</dbReference>
<dbReference type="Pfam" id="PF25403">
    <property type="entry name" value="zf-C2H2_ZFAND2"/>
    <property type="match status" value="1"/>
</dbReference>
<evidence type="ECO:0000256" key="2">
    <source>
        <dbReference type="ARBA" id="ARBA00022737"/>
    </source>
</evidence>
<dbReference type="GO" id="GO:0005783">
    <property type="term" value="C:endoplasmic reticulum"/>
    <property type="evidence" value="ECO:0007669"/>
    <property type="project" value="TreeGrafter"/>
</dbReference>
<name>A0A4S2KY53_OPIFE</name>
<sequence length="231" mass="25807">MEFPELGAHCSFSSCRRLDFLPVKCVGCHGLYCKEHYPYAQHNCRSPGIQDKQVPVCPLCNTVVPIRPGESPDERVGQHIDTACRSQPALELKGKIFPNACSLPKCKRREAVLCPCERCGLNYCVTHRNELDHNCEGPQRNQANQRRVSAAGAAAIFRAVFKNTHQSRIPNQNNNNQVSADRVRYNSAEEAERKRQEEEDRQLALAISASLMDDQPGNEASVQKNSSCNLS</sequence>
<dbReference type="InterPro" id="IPR000058">
    <property type="entry name" value="Znf_AN1"/>
</dbReference>
<dbReference type="OrthoDB" id="431929at2759"/>
<evidence type="ECO:0000256" key="6">
    <source>
        <dbReference type="SAM" id="MobiDB-lite"/>
    </source>
</evidence>
<dbReference type="EMBL" id="SJOL01009857">
    <property type="protein sequence ID" value="TGZ55166.1"/>
    <property type="molecule type" value="Genomic_DNA"/>
</dbReference>
<dbReference type="Proteomes" id="UP000308267">
    <property type="component" value="Unassembled WGS sequence"/>
</dbReference>
<dbReference type="GO" id="GO:0008270">
    <property type="term" value="F:zinc ion binding"/>
    <property type="evidence" value="ECO:0007669"/>
    <property type="project" value="UniProtKB-KW"/>
</dbReference>
<evidence type="ECO:0000259" key="7">
    <source>
        <dbReference type="PROSITE" id="PS51039"/>
    </source>
</evidence>
<accession>A0A4S2KY53</accession>
<feature type="compositionally biased region" description="Polar residues" evidence="6">
    <location>
        <begin position="165"/>
        <end position="179"/>
    </location>
</feature>
<feature type="compositionally biased region" description="Polar residues" evidence="6">
    <location>
        <begin position="218"/>
        <end position="231"/>
    </location>
</feature>
<gene>
    <name evidence="8" type="ORF">CRM22_010479</name>
</gene>
<feature type="domain" description="AN1-type" evidence="7">
    <location>
        <begin position="4"/>
        <end position="52"/>
    </location>
</feature>
<feature type="domain" description="AN1-type" evidence="7">
    <location>
        <begin position="95"/>
        <end position="143"/>
    </location>
</feature>
<dbReference type="InterPro" id="IPR035896">
    <property type="entry name" value="AN1-like_Znf"/>
</dbReference>
<keyword evidence="9" id="KW-1185">Reference proteome</keyword>
<evidence type="ECO:0000256" key="4">
    <source>
        <dbReference type="ARBA" id="ARBA00022833"/>
    </source>
</evidence>
<evidence type="ECO:0000313" key="9">
    <source>
        <dbReference type="Proteomes" id="UP000308267"/>
    </source>
</evidence>
<dbReference type="PROSITE" id="PS51039">
    <property type="entry name" value="ZF_AN1"/>
    <property type="match status" value="2"/>
</dbReference>
<organism evidence="8 9">
    <name type="scientific">Opisthorchis felineus</name>
    <dbReference type="NCBI Taxonomy" id="147828"/>
    <lineage>
        <taxon>Eukaryota</taxon>
        <taxon>Metazoa</taxon>
        <taxon>Spiralia</taxon>
        <taxon>Lophotrochozoa</taxon>
        <taxon>Platyhelminthes</taxon>
        <taxon>Trematoda</taxon>
        <taxon>Digenea</taxon>
        <taxon>Opisthorchiida</taxon>
        <taxon>Opisthorchiata</taxon>
        <taxon>Opisthorchiidae</taxon>
        <taxon>Opisthorchis</taxon>
    </lineage>
</organism>
<evidence type="ECO:0000313" key="8">
    <source>
        <dbReference type="EMBL" id="TGZ55163.1"/>
    </source>
</evidence>
<dbReference type="InterPro" id="IPR057357">
    <property type="entry name" value="Znf-C2H2_ZFAND2A/B"/>
</dbReference>
<dbReference type="GO" id="GO:0043161">
    <property type="term" value="P:proteasome-mediated ubiquitin-dependent protein catabolic process"/>
    <property type="evidence" value="ECO:0007669"/>
    <property type="project" value="TreeGrafter"/>
</dbReference>
<dbReference type="Gene3D" id="4.10.1110.10">
    <property type="entry name" value="AN1-like Zinc finger"/>
    <property type="match status" value="2"/>
</dbReference>